<dbReference type="EMBL" id="RRCF01000001">
    <property type="protein sequence ID" value="RRJ23889.1"/>
    <property type="molecule type" value="Genomic_DNA"/>
</dbReference>
<proteinExistence type="predicted"/>
<dbReference type="GO" id="GO:0004568">
    <property type="term" value="F:chitinase activity"/>
    <property type="evidence" value="ECO:0007669"/>
    <property type="project" value="InterPro"/>
</dbReference>
<reference evidence="2 3" key="1">
    <citation type="submission" date="2018-11" db="EMBL/GenBank/DDBJ databases">
        <title>Draft genome analysis of Rheinheimera mesophila isolated from an industrial waste site.</title>
        <authorList>
            <person name="Yu Q."/>
            <person name="Qi Y."/>
            <person name="Zhang H."/>
            <person name="Lu Y."/>
            <person name="Pu J."/>
        </authorList>
    </citation>
    <scope>NUCLEOTIDE SEQUENCE [LARGE SCALE GENOMIC DNA]</scope>
    <source>
        <strain evidence="2 3">IITR13</strain>
    </source>
</reference>
<dbReference type="InterPro" id="IPR036779">
    <property type="entry name" value="LysM_dom_sf"/>
</dbReference>
<dbReference type="InterPro" id="IPR052354">
    <property type="entry name" value="Cell_Wall_Dynamics_Protein"/>
</dbReference>
<dbReference type="SMART" id="SM00257">
    <property type="entry name" value="LysM"/>
    <property type="match status" value="1"/>
</dbReference>
<dbReference type="InterPro" id="IPR000726">
    <property type="entry name" value="Glyco_hydro_19_cat"/>
</dbReference>
<dbReference type="RefSeq" id="WP_082101857.1">
    <property type="nucleotide sequence ID" value="NZ_LAVS01000038.1"/>
</dbReference>
<comment type="caution">
    <text evidence="2">The sequence shown here is derived from an EMBL/GenBank/DDBJ whole genome shotgun (WGS) entry which is preliminary data.</text>
</comment>
<dbReference type="GO" id="GO:0006032">
    <property type="term" value="P:chitin catabolic process"/>
    <property type="evidence" value="ECO:0007669"/>
    <property type="project" value="InterPro"/>
</dbReference>
<dbReference type="Proteomes" id="UP000276260">
    <property type="component" value="Unassembled WGS sequence"/>
</dbReference>
<dbReference type="SUPFAM" id="SSF54106">
    <property type="entry name" value="LysM domain"/>
    <property type="match status" value="1"/>
</dbReference>
<evidence type="ECO:0000313" key="3">
    <source>
        <dbReference type="Proteomes" id="UP000276260"/>
    </source>
</evidence>
<dbReference type="PANTHER" id="PTHR34408">
    <property type="entry name" value="FAMILY PROTEIN, PUTATIVE-RELATED"/>
    <property type="match status" value="1"/>
</dbReference>
<evidence type="ECO:0000313" key="2">
    <source>
        <dbReference type="EMBL" id="RRJ23889.1"/>
    </source>
</evidence>
<dbReference type="InterPro" id="IPR023346">
    <property type="entry name" value="Lysozyme-like_dom_sf"/>
</dbReference>
<dbReference type="PANTHER" id="PTHR34408:SF1">
    <property type="entry name" value="GLYCOSYL HYDROLASE FAMILY 19 DOMAIN-CONTAINING PROTEIN HI_1415"/>
    <property type="match status" value="1"/>
</dbReference>
<sequence>MLYQVKAGDSLSSIAARYYGDRSKASWIASQNHLANPNLLYPGQQLQLPDLPTTSSISLVSPALLSALCPSLSSDAITNFCHALDLDLPKAQITPPLCVAHFMAQTAHESAGYAQLRENLNYSASALSSLFAKYFVGVDVNSYARQPEKIANRIYANRMGNGDEQSGDGWAYRGRGIIQLTGKANYQAFSQGWGVDVVSQPDLVATDPVLAVASGCWYWQKRNINAAAEADDLTKVTQLINGGTNGIDDRAHLLGIAKQQMNLN</sequence>
<accession>A0A3P3QTS3</accession>
<protein>
    <submittedName>
        <fullName evidence="2">LysM peptidoglycan-binding domain-containing protein</fullName>
    </submittedName>
</protein>
<dbReference type="PROSITE" id="PS51782">
    <property type="entry name" value="LYSM"/>
    <property type="match status" value="1"/>
</dbReference>
<dbReference type="CDD" id="cd00118">
    <property type="entry name" value="LysM"/>
    <property type="match status" value="1"/>
</dbReference>
<dbReference type="InterPro" id="IPR018392">
    <property type="entry name" value="LysM"/>
</dbReference>
<dbReference type="Gene3D" id="1.10.530.10">
    <property type="match status" value="1"/>
</dbReference>
<dbReference type="Pfam" id="PF00182">
    <property type="entry name" value="Glyco_hydro_19"/>
    <property type="match status" value="1"/>
</dbReference>
<evidence type="ECO:0000259" key="1">
    <source>
        <dbReference type="PROSITE" id="PS51782"/>
    </source>
</evidence>
<dbReference type="Pfam" id="PF01476">
    <property type="entry name" value="LysM"/>
    <property type="match status" value="1"/>
</dbReference>
<dbReference type="GO" id="GO:0016998">
    <property type="term" value="P:cell wall macromolecule catabolic process"/>
    <property type="evidence" value="ECO:0007669"/>
    <property type="project" value="InterPro"/>
</dbReference>
<feature type="domain" description="LysM" evidence="1">
    <location>
        <begin position="1"/>
        <end position="48"/>
    </location>
</feature>
<keyword evidence="3" id="KW-1185">Reference proteome</keyword>
<organism evidence="2 3">
    <name type="scientific">Rheinheimera mesophila</name>
    <dbReference type="NCBI Taxonomy" id="1547515"/>
    <lineage>
        <taxon>Bacteria</taxon>
        <taxon>Pseudomonadati</taxon>
        <taxon>Pseudomonadota</taxon>
        <taxon>Gammaproteobacteria</taxon>
        <taxon>Chromatiales</taxon>
        <taxon>Chromatiaceae</taxon>
        <taxon>Rheinheimera</taxon>
    </lineage>
</organism>
<dbReference type="Gene3D" id="3.10.350.10">
    <property type="entry name" value="LysM domain"/>
    <property type="match status" value="1"/>
</dbReference>
<dbReference type="AlphaFoldDB" id="A0A3P3QTS3"/>
<gene>
    <name evidence="2" type="ORF">EIK76_07515</name>
</gene>
<dbReference type="OrthoDB" id="9798982at2"/>
<name>A0A3P3QTS3_9GAMM</name>
<dbReference type="SUPFAM" id="SSF53955">
    <property type="entry name" value="Lysozyme-like"/>
    <property type="match status" value="1"/>
</dbReference>